<evidence type="ECO:0000313" key="3">
    <source>
        <dbReference type="Proteomes" id="UP000288459"/>
    </source>
</evidence>
<reference evidence="2 3" key="1">
    <citation type="submission" date="2017-08" db="EMBL/GenBank/DDBJ databases">
        <title>Sequencing of Escherichia coli CCPM 6219.</title>
        <authorList>
            <person name="Liu S.-L."/>
            <person name="Zhou Y.-J."/>
            <person name="Zhao M.-F."/>
        </authorList>
    </citation>
    <scope>NUCLEOTIDE SEQUENCE [LARGE SCALE GENOMIC DNA]</scope>
    <source>
        <strain evidence="2 3">CCPM 6219</strain>
    </source>
</reference>
<protein>
    <submittedName>
        <fullName evidence="2">Glycosyl transferase family 2</fullName>
    </submittedName>
</protein>
<dbReference type="RefSeq" id="WP_127472224.1">
    <property type="nucleotide sequence ID" value="NZ_NPIM01000104.1"/>
</dbReference>
<evidence type="ECO:0000313" key="2">
    <source>
        <dbReference type="EMBL" id="RVE14834.1"/>
    </source>
</evidence>
<dbReference type="Pfam" id="PF00535">
    <property type="entry name" value="Glycos_transf_2"/>
    <property type="match status" value="1"/>
</dbReference>
<feature type="domain" description="Glycosyltransferase 2-like" evidence="1">
    <location>
        <begin position="390"/>
        <end position="512"/>
    </location>
</feature>
<proteinExistence type="predicted"/>
<dbReference type="PANTHER" id="PTHR43179">
    <property type="entry name" value="RHAMNOSYLTRANSFERASE WBBL"/>
    <property type="match status" value="1"/>
</dbReference>
<dbReference type="Proteomes" id="UP000288459">
    <property type="component" value="Unassembled WGS sequence"/>
</dbReference>
<sequence>MHSDYHWHPLALPDTSLSRAGWFLIQGTLRARQPRGETRLRWQCSQGLWHEQILPITRRGTLQELVWLPVDACQVGLLASSEGAECELNIAGFAQVSAGNSLWRRLRRVWPFYQRLNAQKRKRLGLSWHLWFTDLQQAYDLVGKIRDDRPLHAYEHWLANFDTVQPGERRLIDRLLARWGNLPRVCLHLVNGGDEAARQRTLASIAALCYPATHITVLEQPSAAERPEGEWQWAIPVGAELAPAALVWLAHQLRQTPEAQWIYGDHDLLDEKGKRHSPDFKPDWNETLLHSQNYIGWCGLWREQGTSAIPQDGADSYRGWLRLAHQLAPKDIAHIPALLMHVPDALPQQDGYETLASLLQDLPVGVTLESAPHGICRWRWPLPEQLPRVSVIIPTRNGLAHLRPCIESLVQHTRYPNIEIMVMDNQSDDPDTLAYFENITREYGVRVIAWDQPFNYSAINNAGVREATGELICLLNNDTEVINPLWLDEMVSHLLRPGVGIVGARLFYGDGRVQHAGDAVGPGGCADHFHSGLAADEPGYQRRAVSAQELSAVTAACLLTHRQLFLSLNGLDEVNLPVAFNDVDYCLRVGEAGWRIVWTPFAELYHHESVSRGKDVTPEQLARAQGELRYMKKRWAQRLTHDPAYNPNLSYDRPDFSLSHTPNVVLPWTN</sequence>
<dbReference type="PANTHER" id="PTHR43179:SF7">
    <property type="entry name" value="RHAMNOSYLTRANSFERASE WBBL"/>
    <property type="match status" value="1"/>
</dbReference>
<keyword evidence="2" id="KW-0808">Transferase</keyword>
<dbReference type="SUPFAM" id="SSF53448">
    <property type="entry name" value="Nucleotide-diphospho-sugar transferases"/>
    <property type="match status" value="1"/>
</dbReference>
<dbReference type="EMBL" id="NPIM01000104">
    <property type="protein sequence ID" value="RVE14834.1"/>
    <property type="molecule type" value="Genomic_DNA"/>
</dbReference>
<dbReference type="Gene3D" id="3.90.550.10">
    <property type="entry name" value="Spore Coat Polysaccharide Biosynthesis Protein SpsA, Chain A"/>
    <property type="match status" value="2"/>
</dbReference>
<gene>
    <name evidence="2" type="ORF">CIG67_07140</name>
</gene>
<dbReference type="InterPro" id="IPR001173">
    <property type="entry name" value="Glyco_trans_2-like"/>
</dbReference>
<dbReference type="GO" id="GO:0016740">
    <property type="term" value="F:transferase activity"/>
    <property type="evidence" value="ECO:0007669"/>
    <property type="project" value="UniProtKB-KW"/>
</dbReference>
<accession>A0A8B3M9J9</accession>
<comment type="caution">
    <text evidence="2">The sequence shown here is derived from an EMBL/GenBank/DDBJ whole genome shotgun (WGS) entry which is preliminary data.</text>
</comment>
<evidence type="ECO:0000259" key="1">
    <source>
        <dbReference type="Pfam" id="PF00535"/>
    </source>
</evidence>
<name>A0A8B3M9J9_ECOLX</name>
<dbReference type="CDD" id="cd04186">
    <property type="entry name" value="GT_2_like_c"/>
    <property type="match status" value="1"/>
</dbReference>
<dbReference type="AlphaFoldDB" id="A0A8B3M9J9"/>
<organism evidence="2 3">
    <name type="scientific">Escherichia coli</name>
    <dbReference type="NCBI Taxonomy" id="562"/>
    <lineage>
        <taxon>Bacteria</taxon>
        <taxon>Pseudomonadati</taxon>
        <taxon>Pseudomonadota</taxon>
        <taxon>Gammaproteobacteria</taxon>
        <taxon>Enterobacterales</taxon>
        <taxon>Enterobacteriaceae</taxon>
        <taxon>Escherichia</taxon>
    </lineage>
</organism>
<dbReference type="InterPro" id="IPR029044">
    <property type="entry name" value="Nucleotide-diphossugar_trans"/>
</dbReference>